<feature type="region of interest" description="Disordered" evidence="1">
    <location>
        <begin position="1"/>
        <end position="34"/>
    </location>
</feature>
<proteinExistence type="predicted"/>
<dbReference type="EMBL" id="LVLJ01000663">
    <property type="protein sequence ID" value="OAE33343.1"/>
    <property type="molecule type" value="Genomic_DNA"/>
</dbReference>
<dbReference type="Proteomes" id="UP000077202">
    <property type="component" value="Unassembled WGS sequence"/>
</dbReference>
<keyword evidence="3" id="KW-1185">Reference proteome</keyword>
<sequence length="148" mass="16684">MYGATVKHNERGSSHSFPHYGVPARPTRRSKKKKKKLYIHEGHRTASPMSQPRRHQGRLAFGKHCEEIIPILLDGVKQPMMDKHRLGPLSLGTVGSRLRVGRQVPIQGRRTGHEIIFVVQAKGCIRDVDIDKRQIAGHKKDGTETQMG</sequence>
<gene>
    <name evidence="2" type="ORF">AXG93_4123s1180</name>
</gene>
<accession>A0A176WL40</accession>
<organism evidence="2 3">
    <name type="scientific">Marchantia polymorpha subsp. ruderalis</name>
    <dbReference type="NCBI Taxonomy" id="1480154"/>
    <lineage>
        <taxon>Eukaryota</taxon>
        <taxon>Viridiplantae</taxon>
        <taxon>Streptophyta</taxon>
        <taxon>Embryophyta</taxon>
        <taxon>Marchantiophyta</taxon>
        <taxon>Marchantiopsida</taxon>
        <taxon>Marchantiidae</taxon>
        <taxon>Marchantiales</taxon>
        <taxon>Marchantiaceae</taxon>
        <taxon>Marchantia</taxon>
    </lineage>
</organism>
<comment type="caution">
    <text evidence="2">The sequence shown here is derived from an EMBL/GenBank/DDBJ whole genome shotgun (WGS) entry which is preliminary data.</text>
</comment>
<evidence type="ECO:0000313" key="2">
    <source>
        <dbReference type="EMBL" id="OAE33343.1"/>
    </source>
</evidence>
<name>A0A176WL40_MARPO</name>
<evidence type="ECO:0000256" key="1">
    <source>
        <dbReference type="SAM" id="MobiDB-lite"/>
    </source>
</evidence>
<dbReference type="AlphaFoldDB" id="A0A176WL40"/>
<reference evidence="2" key="1">
    <citation type="submission" date="2016-03" db="EMBL/GenBank/DDBJ databases">
        <title>Mechanisms controlling the formation of the plant cell surface in tip-growing cells are functionally conserved among land plants.</title>
        <authorList>
            <person name="Honkanen S."/>
            <person name="Jones V.A."/>
            <person name="Morieri G."/>
            <person name="Champion C."/>
            <person name="Hetherington A.J."/>
            <person name="Kelly S."/>
            <person name="Saint-Marcoux D."/>
            <person name="Proust H."/>
            <person name="Prescott H."/>
            <person name="Dolan L."/>
        </authorList>
    </citation>
    <scope>NUCLEOTIDE SEQUENCE [LARGE SCALE GENOMIC DNA]</scope>
    <source>
        <tissue evidence="2">Whole gametophyte</tissue>
    </source>
</reference>
<evidence type="ECO:0000313" key="3">
    <source>
        <dbReference type="Proteomes" id="UP000077202"/>
    </source>
</evidence>
<protein>
    <submittedName>
        <fullName evidence="2">Uncharacterized protein</fullName>
    </submittedName>
</protein>